<dbReference type="Proteomes" id="UP001195483">
    <property type="component" value="Unassembled WGS sequence"/>
</dbReference>
<evidence type="ECO:0000313" key="5">
    <source>
        <dbReference type="EMBL" id="KAK3598667.1"/>
    </source>
</evidence>
<gene>
    <name evidence="5" type="ORF">CHS0354_020428</name>
</gene>
<reference evidence="5" key="2">
    <citation type="journal article" date="2021" name="Genome Biol. Evol.">
        <title>Developing a high-quality reference genome for a parasitic bivalve with doubly uniparental inheritance (Bivalvia: Unionida).</title>
        <authorList>
            <person name="Smith C.H."/>
        </authorList>
    </citation>
    <scope>NUCLEOTIDE SEQUENCE</scope>
    <source>
        <strain evidence="5">CHS0354</strain>
        <tissue evidence="5">Mantle</tissue>
    </source>
</reference>
<keyword evidence="3" id="KW-0472">Membrane</keyword>
<dbReference type="InterPro" id="IPR018247">
    <property type="entry name" value="EF_Hand_1_Ca_BS"/>
</dbReference>
<feature type="domain" description="EF-hand" evidence="4">
    <location>
        <begin position="77"/>
        <end position="105"/>
    </location>
</feature>
<keyword evidence="6" id="KW-1185">Reference proteome</keyword>
<dbReference type="GO" id="GO:0005509">
    <property type="term" value="F:calcium ion binding"/>
    <property type="evidence" value="ECO:0007669"/>
    <property type="project" value="InterPro"/>
</dbReference>
<dbReference type="GO" id="GO:0005789">
    <property type="term" value="C:endoplasmic reticulum membrane"/>
    <property type="evidence" value="ECO:0007669"/>
    <property type="project" value="TreeGrafter"/>
</dbReference>
<reference evidence="5" key="3">
    <citation type="submission" date="2023-05" db="EMBL/GenBank/DDBJ databases">
        <authorList>
            <person name="Smith C.H."/>
        </authorList>
    </citation>
    <scope>NUCLEOTIDE SEQUENCE</scope>
    <source>
        <strain evidence="5">CHS0354</strain>
        <tissue evidence="5">Mantle</tissue>
    </source>
</reference>
<dbReference type="EMBL" id="JAEAOA010001240">
    <property type="protein sequence ID" value="KAK3598667.1"/>
    <property type="molecule type" value="Genomic_DNA"/>
</dbReference>
<dbReference type="PANTHER" id="PTHR16213:SF78">
    <property type="entry name" value="SELENOPROTEIN N"/>
    <property type="match status" value="1"/>
</dbReference>
<organism evidence="5 6">
    <name type="scientific">Potamilus streckersoni</name>
    <dbReference type="NCBI Taxonomy" id="2493646"/>
    <lineage>
        <taxon>Eukaryota</taxon>
        <taxon>Metazoa</taxon>
        <taxon>Spiralia</taxon>
        <taxon>Lophotrochozoa</taxon>
        <taxon>Mollusca</taxon>
        <taxon>Bivalvia</taxon>
        <taxon>Autobranchia</taxon>
        <taxon>Heteroconchia</taxon>
        <taxon>Palaeoheterodonta</taxon>
        <taxon>Unionida</taxon>
        <taxon>Unionoidea</taxon>
        <taxon>Unionidae</taxon>
        <taxon>Ambleminae</taxon>
        <taxon>Lampsilini</taxon>
        <taxon>Potamilus</taxon>
    </lineage>
</organism>
<evidence type="ECO:0000256" key="3">
    <source>
        <dbReference type="SAM" id="Phobius"/>
    </source>
</evidence>
<dbReference type="SUPFAM" id="SSF47473">
    <property type="entry name" value="EF-hand"/>
    <property type="match status" value="1"/>
</dbReference>
<dbReference type="GO" id="GO:0055074">
    <property type="term" value="P:calcium ion homeostasis"/>
    <property type="evidence" value="ECO:0007669"/>
    <property type="project" value="TreeGrafter"/>
</dbReference>
<dbReference type="InterPro" id="IPR002048">
    <property type="entry name" value="EF_hand_dom"/>
</dbReference>
<name>A0AAE0W326_9BIVA</name>
<evidence type="ECO:0000313" key="6">
    <source>
        <dbReference type="Proteomes" id="UP001195483"/>
    </source>
</evidence>
<keyword evidence="3" id="KW-0812">Transmembrane</keyword>
<sequence length="439" mass="51381">MSGRTKENKDISSSDERNTPLADTRKKGSCCRRCIFWTVSIIVGLIAVGAGFFYYHLRNPFYVSDEIYESIGQNGVQLFFQHDRNKDGYLSIDEFESVIHRFISSGGNITVDSFNYELPIDVEDSIVTVKSYFSPLRLETMTKDFESEGSLFSFAKQDSISGLKEWRTASAEWMNFGVKHFKVFLPPSENYITDPENIYHIVKYEKSFTDMVKPISNNRYYPPRLEEDQHILQRLLNMFHPRPFLINRFAPQGAIACVRAYNQDYIDIVFRLHAEFQLNEPPRYPFWFTPAQFKGNLIISRDYTKILYFNMYVPNDRKLNVDMEWLNGPKESENMEVDIGYMPEMTLNITGVSIKLGPDNQYIRDIPIPQDPRLLQKVKDLKWSKEITQQEAQKKLEIYLYPFKKVPYYNFTTAIDKARDENKLIHSILLWGALDDQSC</sequence>
<dbReference type="InterPro" id="IPR011992">
    <property type="entry name" value="EF-hand-dom_pair"/>
</dbReference>
<feature type="region of interest" description="Disordered" evidence="2">
    <location>
        <begin position="1"/>
        <end position="24"/>
    </location>
</feature>
<dbReference type="AlphaFoldDB" id="A0AAE0W326"/>
<comment type="caution">
    <text evidence="5">The sequence shown here is derived from an EMBL/GenBank/DDBJ whole genome shotgun (WGS) entry which is preliminary data.</text>
</comment>
<evidence type="ECO:0000259" key="4">
    <source>
        <dbReference type="PROSITE" id="PS50222"/>
    </source>
</evidence>
<proteinExistence type="predicted"/>
<feature type="transmembrane region" description="Helical" evidence="3">
    <location>
        <begin position="34"/>
        <end position="55"/>
    </location>
</feature>
<accession>A0AAE0W326</accession>
<keyword evidence="3" id="KW-1133">Transmembrane helix</keyword>
<reference evidence="5" key="1">
    <citation type="journal article" date="2021" name="Genome Biol. Evol.">
        <title>A High-Quality Reference Genome for a Parasitic Bivalve with Doubly Uniparental Inheritance (Bivalvia: Unionida).</title>
        <authorList>
            <person name="Smith C.H."/>
        </authorList>
    </citation>
    <scope>NUCLEOTIDE SEQUENCE</scope>
    <source>
        <strain evidence="5">CHS0354</strain>
    </source>
</reference>
<dbReference type="PROSITE" id="PS00018">
    <property type="entry name" value="EF_HAND_1"/>
    <property type="match status" value="1"/>
</dbReference>
<keyword evidence="1" id="KW-0106">Calcium</keyword>
<evidence type="ECO:0000256" key="1">
    <source>
        <dbReference type="ARBA" id="ARBA00022837"/>
    </source>
</evidence>
<evidence type="ECO:0000256" key="2">
    <source>
        <dbReference type="SAM" id="MobiDB-lite"/>
    </source>
</evidence>
<dbReference type="PANTHER" id="PTHR16213">
    <property type="entry name" value="SELENOPROTEIN N"/>
    <property type="match status" value="1"/>
</dbReference>
<dbReference type="PROSITE" id="PS50222">
    <property type="entry name" value="EF_HAND_2"/>
    <property type="match status" value="1"/>
</dbReference>
<protein>
    <recommendedName>
        <fullName evidence="4">EF-hand domain-containing protein</fullName>
    </recommendedName>
</protein>